<feature type="transmembrane region" description="Helical" evidence="1">
    <location>
        <begin position="129"/>
        <end position="162"/>
    </location>
</feature>
<dbReference type="EMBL" id="BSXW01000108">
    <property type="protein sequence ID" value="GMF12201.1"/>
    <property type="molecule type" value="Genomic_DNA"/>
</dbReference>
<evidence type="ECO:0000313" key="3">
    <source>
        <dbReference type="Proteomes" id="UP001165083"/>
    </source>
</evidence>
<organism evidence="2 3">
    <name type="scientific">Phytophthora lilii</name>
    <dbReference type="NCBI Taxonomy" id="2077276"/>
    <lineage>
        <taxon>Eukaryota</taxon>
        <taxon>Sar</taxon>
        <taxon>Stramenopiles</taxon>
        <taxon>Oomycota</taxon>
        <taxon>Peronosporomycetes</taxon>
        <taxon>Peronosporales</taxon>
        <taxon>Peronosporaceae</taxon>
        <taxon>Phytophthora</taxon>
    </lineage>
</organism>
<proteinExistence type="predicted"/>
<keyword evidence="3" id="KW-1185">Reference proteome</keyword>
<sequence length="263" mass="30659">MFLNRKFAVDRRQRDVRKLFTAYRLVFLEKEYQFCYQHHISRRNISFAINITSIHKTRRLSKRSSSLKRIACMDPSSAMALDLTTIHLSDISHDINMLSPAVAIKQQRYITEDVEVSHRHHSKRLVETLYLLNAAEVLVSAAFFDFSCSMVYGIQIVVAYQLPNAKFDMALIGIHNDQFWRSITFLGIYAALGGVRFLSVFFFFRERFGFSTNCQLAFVLEKYWMDVQGKVIGCIILMLILNTVHQGRCFGYYSRCESNCSWH</sequence>
<name>A0A9W6TDS7_9STRA</name>
<keyword evidence="1" id="KW-1133">Transmembrane helix</keyword>
<keyword evidence="1" id="KW-0472">Membrane</keyword>
<evidence type="ECO:0000256" key="1">
    <source>
        <dbReference type="SAM" id="Phobius"/>
    </source>
</evidence>
<feature type="transmembrane region" description="Helical" evidence="1">
    <location>
        <begin position="182"/>
        <end position="204"/>
    </location>
</feature>
<reference evidence="2" key="1">
    <citation type="submission" date="2023-04" db="EMBL/GenBank/DDBJ databases">
        <title>Phytophthora lilii NBRC 32176.</title>
        <authorList>
            <person name="Ichikawa N."/>
            <person name="Sato H."/>
            <person name="Tonouchi N."/>
        </authorList>
    </citation>
    <scope>NUCLEOTIDE SEQUENCE</scope>
    <source>
        <strain evidence="2">NBRC 32176</strain>
    </source>
</reference>
<gene>
    <name evidence="2" type="ORF">Plil01_000284200</name>
</gene>
<protein>
    <submittedName>
        <fullName evidence="2">Unnamed protein product</fullName>
    </submittedName>
</protein>
<dbReference type="AlphaFoldDB" id="A0A9W6TDS7"/>
<keyword evidence="1" id="KW-0812">Transmembrane</keyword>
<comment type="caution">
    <text evidence="2">The sequence shown here is derived from an EMBL/GenBank/DDBJ whole genome shotgun (WGS) entry which is preliminary data.</text>
</comment>
<accession>A0A9W6TDS7</accession>
<dbReference type="Proteomes" id="UP001165083">
    <property type="component" value="Unassembled WGS sequence"/>
</dbReference>
<evidence type="ECO:0000313" key="2">
    <source>
        <dbReference type="EMBL" id="GMF12201.1"/>
    </source>
</evidence>